<proteinExistence type="predicted"/>
<keyword evidence="3" id="KW-1185">Reference proteome</keyword>
<name>A0ABW2PJR3_9BACL</name>
<protein>
    <submittedName>
        <fullName evidence="2">Uncharacterized protein</fullName>
    </submittedName>
</protein>
<feature type="transmembrane region" description="Helical" evidence="1">
    <location>
        <begin position="41"/>
        <end position="66"/>
    </location>
</feature>
<evidence type="ECO:0000256" key="1">
    <source>
        <dbReference type="SAM" id="Phobius"/>
    </source>
</evidence>
<dbReference type="EMBL" id="JBHTCE010000001">
    <property type="protein sequence ID" value="MFC7388630.1"/>
    <property type="molecule type" value="Genomic_DNA"/>
</dbReference>
<keyword evidence="1" id="KW-0472">Membrane</keyword>
<sequence>MSVLLSLFGIMFISAFAIDYKRGKTLQQSALGGIRSIQQNLWIFFRTSLSMMIVIGPLLLISGFVFSDLVAFNTVPSFLIAVLSIGFAERIIGMIVAPLIRTFWHQRGRLMPLYLDAALYVFLLSILVLEFLMNIPGIHLQSPFIALFYAFALFFTRYLFSLIRFTVRKGVASN</sequence>
<feature type="transmembrane region" description="Helical" evidence="1">
    <location>
        <begin position="144"/>
        <end position="167"/>
    </location>
</feature>
<evidence type="ECO:0000313" key="2">
    <source>
        <dbReference type="EMBL" id="MFC7388630.1"/>
    </source>
</evidence>
<accession>A0ABW2PJR3</accession>
<dbReference type="Proteomes" id="UP001596439">
    <property type="component" value="Unassembled WGS sequence"/>
</dbReference>
<feature type="transmembrane region" description="Helical" evidence="1">
    <location>
        <begin position="112"/>
        <end position="132"/>
    </location>
</feature>
<comment type="caution">
    <text evidence="2">The sequence shown here is derived from an EMBL/GenBank/DDBJ whole genome shotgun (WGS) entry which is preliminary data.</text>
</comment>
<gene>
    <name evidence="2" type="ORF">ACFQO8_00665</name>
</gene>
<organism evidence="2 3">
    <name type="scientific">Exiguobacterium aestuarii</name>
    <dbReference type="NCBI Taxonomy" id="273527"/>
    <lineage>
        <taxon>Bacteria</taxon>
        <taxon>Bacillati</taxon>
        <taxon>Bacillota</taxon>
        <taxon>Bacilli</taxon>
        <taxon>Bacillales</taxon>
        <taxon>Bacillales Family XII. Incertae Sedis</taxon>
        <taxon>Exiguobacterium</taxon>
    </lineage>
</organism>
<keyword evidence="1" id="KW-0812">Transmembrane</keyword>
<dbReference type="RefSeq" id="WP_214786049.1">
    <property type="nucleotide sequence ID" value="NZ_JANIEL010000003.1"/>
</dbReference>
<evidence type="ECO:0000313" key="3">
    <source>
        <dbReference type="Proteomes" id="UP001596439"/>
    </source>
</evidence>
<keyword evidence="1" id="KW-1133">Transmembrane helix</keyword>
<reference evidence="3" key="1">
    <citation type="journal article" date="2019" name="Int. J. Syst. Evol. Microbiol.">
        <title>The Global Catalogue of Microorganisms (GCM) 10K type strain sequencing project: providing services to taxonomists for standard genome sequencing and annotation.</title>
        <authorList>
            <consortium name="The Broad Institute Genomics Platform"/>
            <consortium name="The Broad Institute Genome Sequencing Center for Infectious Disease"/>
            <person name="Wu L."/>
            <person name="Ma J."/>
        </authorList>
    </citation>
    <scope>NUCLEOTIDE SEQUENCE [LARGE SCALE GENOMIC DNA]</scope>
    <source>
        <strain evidence="3">CCUG 55590</strain>
    </source>
</reference>
<feature type="transmembrane region" description="Helical" evidence="1">
    <location>
        <begin position="78"/>
        <end position="100"/>
    </location>
</feature>